<feature type="compositionally biased region" description="Low complexity" evidence="1">
    <location>
        <begin position="7"/>
        <end position="19"/>
    </location>
</feature>
<evidence type="ECO:0000313" key="3">
    <source>
        <dbReference type="EMBL" id="CAB4736826.1"/>
    </source>
</evidence>
<organism evidence="2">
    <name type="scientific">freshwater metagenome</name>
    <dbReference type="NCBI Taxonomy" id="449393"/>
    <lineage>
        <taxon>unclassified sequences</taxon>
        <taxon>metagenomes</taxon>
        <taxon>ecological metagenomes</taxon>
    </lineage>
</organism>
<accession>A0A6J6BLE3</accession>
<gene>
    <name evidence="2" type="ORF">UFOPK1358_00914</name>
    <name evidence="3" type="ORF">UFOPK2766_00755</name>
    <name evidence="4" type="ORF">UFOPK3519_00979</name>
</gene>
<feature type="region of interest" description="Disordered" evidence="1">
    <location>
        <begin position="1"/>
        <end position="25"/>
    </location>
</feature>
<protein>
    <submittedName>
        <fullName evidence="2">Unannotated protein</fullName>
    </submittedName>
</protein>
<dbReference type="EMBL" id="CAEZSF010000076">
    <property type="protein sequence ID" value="CAB4539018.1"/>
    <property type="molecule type" value="Genomic_DNA"/>
</dbReference>
<name>A0A6J6BLE3_9ZZZZ</name>
<dbReference type="AlphaFoldDB" id="A0A6J6BLE3"/>
<sequence>MGIVAKGGQQTTRQQAGGQMENPRPEYASGIVYHETITADGTSVSHHQVFERGQLQSWVQDSTPAPWALVRHGDPFDAFSPELAGPEQVAAVQVRIAQDMFALPPLDDVSSDRWGELPEIPDATARLKFELTGSPVGPLALEVQYRNGARAICEVVDDWTELTADAPAYGAPEMHVVMTWRNYLRMRAGQVTALEGIEEGGLVDARWTLLLLLHGLLQEPAYVDIYRGLPQIPAELGWWGEVAPWIPLRDSFHD</sequence>
<dbReference type="EMBL" id="CAFBMG010000068">
    <property type="protein sequence ID" value="CAB4903803.1"/>
    <property type="molecule type" value="Genomic_DNA"/>
</dbReference>
<evidence type="ECO:0000313" key="2">
    <source>
        <dbReference type="EMBL" id="CAB4539018.1"/>
    </source>
</evidence>
<proteinExistence type="predicted"/>
<evidence type="ECO:0000256" key="1">
    <source>
        <dbReference type="SAM" id="MobiDB-lite"/>
    </source>
</evidence>
<evidence type="ECO:0000313" key="4">
    <source>
        <dbReference type="EMBL" id="CAB4903803.1"/>
    </source>
</evidence>
<reference evidence="2" key="1">
    <citation type="submission" date="2020-05" db="EMBL/GenBank/DDBJ databases">
        <authorList>
            <person name="Chiriac C."/>
            <person name="Salcher M."/>
            <person name="Ghai R."/>
            <person name="Kavagutti S V."/>
        </authorList>
    </citation>
    <scope>NUCLEOTIDE SEQUENCE</scope>
</reference>
<dbReference type="EMBL" id="CAEZYU010000025">
    <property type="protein sequence ID" value="CAB4736826.1"/>
    <property type="molecule type" value="Genomic_DNA"/>
</dbReference>